<keyword evidence="3 8" id="KW-0449">Lipoprotein</keyword>
<comment type="similarity">
    <text evidence="3 4">Belongs to the RlpA family.</text>
</comment>
<feature type="signal peptide" evidence="6">
    <location>
        <begin position="1"/>
        <end position="29"/>
    </location>
</feature>
<comment type="subcellular location">
    <subcellularLocation>
        <location evidence="3">Cell membrane</location>
        <topology evidence="3">Lipid-anchor</topology>
    </subcellularLocation>
</comment>
<dbReference type="RefSeq" id="WP_149762725.1">
    <property type="nucleotide sequence ID" value="NZ_BSPE01000062.1"/>
</dbReference>
<dbReference type="OrthoDB" id="9779128at2"/>
<dbReference type="PANTHER" id="PTHR34183">
    <property type="entry name" value="ENDOLYTIC PEPTIDOGLYCAN TRANSGLYCOSYLASE RLPA"/>
    <property type="match status" value="1"/>
</dbReference>
<keyword evidence="9" id="KW-1185">Reference proteome</keyword>
<gene>
    <name evidence="3" type="primary">rlpA</name>
    <name evidence="8" type="ORF">SAMN04488498_11988</name>
</gene>
<accession>A0A1I4DS36</accession>
<evidence type="ECO:0000256" key="3">
    <source>
        <dbReference type="HAMAP-Rule" id="MF_02071"/>
    </source>
</evidence>
<dbReference type="PANTHER" id="PTHR34183:SF1">
    <property type="entry name" value="ENDOLYTIC PEPTIDOGLYCAN TRANSGLYCOSYLASE RLPA"/>
    <property type="match status" value="1"/>
</dbReference>
<keyword evidence="6" id="KW-0732">Signal</keyword>
<feature type="chain" id="PRO_5009987999" description="Endolytic peptidoglycan transglycosylase RlpA" evidence="6">
    <location>
        <begin position="30"/>
        <end position="410"/>
    </location>
</feature>
<organism evidence="8 9">
    <name type="scientific">Neomesorhizobium albiziae</name>
    <dbReference type="NCBI Taxonomy" id="335020"/>
    <lineage>
        <taxon>Bacteria</taxon>
        <taxon>Pseudomonadati</taxon>
        <taxon>Pseudomonadota</taxon>
        <taxon>Alphaproteobacteria</taxon>
        <taxon>Hyphomicrobiales</taxon>
        <taxon>Phyllobacteriaceae</taxon>
        <taxon>Neomesorhizobium</taxon>
    </lineage>
</organism>
<feature type="domain" description="RlpA-like protein double-psi beta-barrel" evidence="7">
    <location>
        <begin position="97"/>
        <end position="185"/>
    </location>
</feature>
<dbReference type="Gene3D" id="2.40.40.10">
    <property type="entry name" value="RlpA-like domain"/>
    <property type="match status" value="1"/>
</dbReference>
<comment type="function">
    <text evidence="3">Lytic transglycosylase with a strong preference for naked glycan strands that lack stem peptides.</text>
</comment>
<proteinExistence type="inferred from homology"/>
<reference evidence="8 9" key="1">
    <citation type="submission" date="2016-10" db="EMBL/GenBank/DDBJ databases">
        <authorList>
            <person name="Varghese N."/>
            <person name="Submissions S."/>
        </authorList>
    </citation>
    <scope>NUCLEOTIDE SEQUENCE [LARGE SCALE GENOMIC DNA]</scope>
    <source>
        <strain evidence="8 9">DSM 21822</strain>
    </source>
</reference>
<dbReference type="AlphaFoldDB" id="A0A1I4DS36"/>
<evidence type="ECO:0000313" key="9">
    <source>
        <dbReference type="Proteomes" id="UP000323300"/>
    </source>
</evidence>
<keyword evidence="3" id="KW-0472">Membrane</keyword>
<keyword evidence="2 3" id="KW-0961">Cell wall biogenesis/degradation</keyword>
<evidence type="ECO:0000313" key="8">
    <source>
        <dbReference type="EMBL" id="SFK96508.1"/>
    </source>
</evidence>
<feature type="region of interest" description="Disordered" evidence="5">
    <location>
        <begin position="56"/>
        <end position="76"/>
    </location>
</feature>
<evidence type="ECO:0000256" key="1">
    <source>
        <dbReference type="ARBA" id="ARBA00023239"/>
    </source>
</evidence>
<dbReference type="Proteomes" id="UP000323300">
    <property type="component" value="Unassembled WGS sequence"/>
</dbReference>
<dbReference type="NCBIfam" id="TIGR00413">
    <property type="entry name" value="rlpA"/>
    <property type="match status" value="1"/>
</dbReference>
<dbReference type="SUPFAM" id="SSF50685">
    <property type="entry name" value="Barwin-like endoglucanases"/>
    <property type="match status" value="1"/>
</dbReference>
<evidence type="ECO:0000259" key="7">
    <source>
        <dbReference type="Pfam" id="PF03330"/>
    </source>
</evidence>
<name>A0A1I4DS36_9HYPH</name>
<dbReference type="GO" id="GO:0071555">
    <property type="term" value="P:cell wall organization"/>
    <property type="evidence" value="ECO:0007669"/>
    <property type="project" value="UniProtKB-KW"/>
</dbReference>
<dbReference type="Pfam" id="PF03330">
    <property type="entry name" value="DPBB_1"/>
    <property type="match status" value="1"/>
</dbReference>
<keyword evidence="1 3" id="KW-0456">Lyase</keyword>
<evidence type="ECO:0000256" key="5">
    <source>
        <dbReference type="SAM" id="MobiDB-lite"/>
    </source>
</evidence>
<feature type="compositionally biased region" description="Basic and acidic residues" evidence="5">
    <location>
        <begin position="59"/>
        <end position="75"/>
    </location>
</feature>
<evidence type="ECO:0000256" key="2">
    <source>
        <dbReference type="ARBA" id="ARBA00023316"/>
    </source>
</evidence>
<dbReference type="InterPro" id="IPR012997">
    <property type="entry name" value="RplA"/>
</dbReference>
<dbReference type="EC" id="4.2.2.-" evidence="3"/>
<keyword evidence="3" id="KW-1003">Cell membrane</keyword>
<dbReference type="CDD" id="cd22268">
    <property type="entry name" value="DPBB_RlpA-like"/>
    <property type="match status" value="1"/>
</dbReference>
<dbReference type="GO" id="GO:0005886">
    <property type="term" value="C:plasma membrane"/>
    <property type="evidence" value="ECO:0007669"/>
    <property type="project" value="UniProtKB-SubCell"/>
</dbReference>
<dbReference type="PROSITE" id="PS51257">
    <property type="entry name" value="PROKAR_LIPOPROTEIN"/>
    <property type="match status" value="1"/>
</dbReference>
<evidence type="ECO:0000256" key="6">
    <source>
        <dbReference type="SAM" id="SignalP"/>
    </source>
</evidence>
<dbReference type="InterPro" id="IPR009009">
    <property type="entry name" value="RlpA-like_DPBB"/>
</dbReference>
<dbReference type="GO" id="GO:0008932">
    <property type="term" value="F:lytic endotransglycosylase activity"/>
    <property type="evidence" value="ECO:0007669"/>
    <property type="project" value="UniProtKB-UniRule"/>
</dbReference>
<dbReference type="HAMAP" id="MF_02071">
    <property type="entry name" value="RlpA"/>
    <property type="match status" value="1"/>
</dbReference>
<evidence type="ECO:0000256" key="4">
    <source>
        <dbReference type="RuleBase" id="RU003495"/>
    </source>
</evidence>
<dbReference type="GO" id="GO:0000270">
    <property type="term" value="P:peptidoglycan metabolic process"/>
    <property type="evidence" value="ECO:0007669"/>
    <property type="project" value="UniProtKB-UniRule"/>
</dbReference>
<dbReference type="EMBL" id="FOSL01000019">
    <property type="protein sequence ID" value="SFK96508.1"/>
    <property type="molecule type" value="Genomic_DNA"/>
</dbReference>
<keyword evidence="3" id="KW-0564">Palmitate</keyword>
<protein>
    <recommendedName>
        <fullName evidence="3">Endolytic peptidoglycan transglycosylase RlpA</fullName>
        <ecNumber evidence="3">4.2.2.-</ecNumber>
    </recommendedName>
</protein>
<sequence length="410" mass="43805">MRISTHRRLSRASTVAILAVSAAFLAACASPQPKSMVQKKRSKEYFSESAYGVKASPRVTDKRSRLPRGGGRDQTGKPYKVAGKWYYPKEDKSYRKMGAASWYGDAFHGRLTANGEIYDMTHLTAAHPTMPLPSYARVTNTRNGSSIIVRVNDRGPYANGRIIDLSKRAAELLDYTHSGTAKVQVEYVGRAPLDGRDEQYLMASYRPGNRSPDPSDGMPTGVMIAMNGPTPSLGIGQNAPAAAFPGTLSDAPPALAAVMGRAVDLQLPAFGPIAPERPFESFGGQEVQVAFATMSYADTRVSGVAQAFAALTGGRMTATDVAASWKRQNPAAASEATQAYVAAGSFASEVEARAVLRALSGQGRTVLEKSEIDGASWYTVNVYPDGRQDIDGLLETAWANGAPDAITVRD</sequence>
<dbReference type="InterPro" id="IPR036908">
    <property type="entry name" value="RlpA-like_sf"/>
</dbReference>
<dbReference type="InterPro" id="IPR034718">
    <property type="entry name" value="RlpA"/>
</dbReference>